<evidence type="ECO:0000313" key="10">
    <source>
        <dbReference type="EMBL" id="QDV08659.1"/>
    </source>
</evidence>
<dbReference type="RefSeq" id="WP_145201718.1">
    <property type="nucleotide sequence ID" value="NZ_CP036434.1"/>
</dbReference>
<accession>A0A518EX40</accession>
<feature type="domain" description="SLC12A transporter C-terminal" evidence="9">
    <location>
        <begin position="473"/>
        <end position="568"/>
    </location>
</feature>
<feature type="transmembrane region" description="Helical" evidence="7">
    <location>
        <begin position="132"/>
        <end position="152"/>
    </location>
</feature>
<feature type="transmembrane region" description="Helical" evidence="7">
    <location>
        <begin position="12"/>
        <end position="33"/>
    </location>
</feature>
<dbReference type="FunFam" id="1.20.1740.10:FF:000013">
    <property type="entry name" value="Solute carrier family 12 member"/>
    <property type="match status" value="1"/>
</dbReference>
<dbReference type="InterPro" id="IPR004841">
    <property type="entry name" value="AA-permease/SLC12A_dom"/>
</dbReference>
<evidence type="ECO:0000256" key="5">
    <source>
        <dbReference type="ARBA" id="ARBA00022989"/>
    </source>
</evidence>
<dbReference type="AlphaFoldDB" id="A0A518EX40"/>
<keyword evidence="4 7" id="KW-0812">Transmembrane</keyword>
<dbReference type="GO" id="GO:0016020">
    <property type="term" value="C:membrane"/>
    <property type="evidence" value="ECO:0007669"/>
    <property type="project" value="UniProtKB-SubCell"/>
</dbReference>
<keyword evidence="3" id="KW-0813">Transport</keyword>
<comment type="similarity">
    <text evidence="2">Belongs to the SLC12A transporter family.</text>
</comment>
<organism evidence="10 11">
    <name type="scientific">Saltatorellus ferox</name>
    <dbReference type="NCBI Taxonomy" id="2528018"/>
    <lineage>
        <taxon>Bacteria</taxon>
        <taxon>Pseudomonadati</taxon>
        <taxon>Planctomycetota</taxon>
        <taxon>Planctomycetia</taxon>
        <taxon>Planctomycetia incertae sedis</taxon>
        <taxon>Saltatorellus</taxon>
    </lineage>
</organism>
<dbReference type="OrthoDB" id="3181223at2"/>
<evidence type="ECO:0000256" key="3">
    <source>
        <dbReference type="ARBA" id="ARBA00022448"/>
    </source>
</evidence>
<feature type="transmembrane region" description="Helical" evidence="7">
    <location>
        <begin position="384"/>
        <end position="417"/>
    </location>
</feature>
<gene>
    <name evidence="10" type="ORF">Poly30_42120</name>
</gene>
<dbReference type="InterPro" id="IPR018491">
    <property type="entry name" value="SLC12_C"/>
</dbReference>
<dbReference type="EMBL" id="CP036434">
    <property type="protein sequence ID" value="QDV08659.1"/>
    <property type="molecule type" value="Genomic_DNA"/>
</dbReference>
<feature type="transmembrane region" description="Helical" evidence="7">
    <location>
        <begin position="230"/>
        <end position="250"/>
    </location>
</feature>
<dbReference type="Pfam" id="PF00324">
    <property type="entry name" value="AA_permease"/>
    <property type="match status" value="1"/>
</dbReference>
<feature type="transmembrane region" description="Helical" evidence="7">
    <location>
        <begin position="159"/>
        <end position="177"/>
    </location>
</feature>
<evidence type="ECO:0000313" key="11">
    <source>
        <dbReference type="Proteomes" id="UP000320390"/>
    </source>
</evidence>
<dbReference type="PANTHER" id="PTHR11827:SF72">
    <property type="entry name" value="GH08340P"/>
    <property type="match status" value="1"/>
</dbReference>
<dbReference type="GO" id="GO:0015377">
    <property type="term" value="F:chloride:monoatomic cation symporter activity"/>
    <property type="evidence" value="ECO:0007669"/>
    <property type="project" value="InterPro"/>
</dbReference>
<evidence type="ECO:0000256" key="6">
    <source>
        <dbReference type="ARBA" id="ARBA00023136"/>
    </source>
</evidence>
<protein>
    <submittedName>
        <fullName evidence="10">Amino acid permease</fullName>
    </submittedName>
</protein>
<name>A0A518EX40_9BACT</name>
<proteinExistence type="inferred from homology"/>
<keyword evidence="11" id="KW-1185">Reference proteome</keyword>
<evidence type="ECO:0000259" key="8">
    <source>
        <dbReference type="Pfam" id="PF00324"/>
    </source>
</evidence>
<feature type="transmembrane region" description="Helical" evidence="7">
    <location>
        <begin position="45"/>
        <end position="70"/>
    </location>
</feature>
<feature type="transmembrane region" description="Helical" evidence="7">
    <location>
        <begin position="345"/>
        <end position="364"/>
    </location>
</feature>
<dbReference type="InterPro" id="IPR004842">
    <property type="entry name" value="SLC12A_fam"/>
</dbReference>
<reference evidence="10 11" key="1">
    <citation type="submission" date="2019-02" db="EMBL/GenBank/DDBJ databases">
        <title>Deep-cultivation of Planctomycetes and their phenomic and genomic characterization uncovers novel biology.</title>
        <authorList>
            <person name="Wiegand S."/>
            <person name="Jogler M."/>
            <person name="Boedeker C."/>
            <person name="Pinto D."/>
            <person name="Vollmers J."/>
            <person name="Rivas-Marin E."/>
            <person name="Kohn T."/>
            <person name="Peeters S.H."/>
            <person name="Heuer A."/>
            <person name="Rast P."/>
            <person name="Oberbeckmann S."/>
            <person name="Bunk B."/>
            <person name="Jeske O."/>
            <person name="Meyerdierks A."/>
            <person name="Storesund J.E."/>
            <person name="Kallscheuer N."/>
            <person name="Luecker S."/>
            <person name="Lage O.M."/>
            <person name="Pohl T."/>
            <person name="Merkel B.J."/>
            <person name="Hornburger P."/>
            <person name="Mueller R.-W."/>
            <person name="Bruemmer F."/>
            <person name="Labrenz M."/>
            <person name="Spormann A.M."/>
            <person name="Op den Camp H."/>
            <person name="Overmann J."/>
            <person name="Amann R."/>
            <person name="Jetten M.S.M."/>
            <person name="Mascher T."/>
            <person name="Medema M.H."/>
            <person name="Devos D.P."/>
            <person name="Kaster A.-K."/>
            <person name="Ovreas L."/>
            <person name="Rohde M."/>
            <person name="Galperin M.Y."/>
            <person name="Jogler C."/>
        </authorList>
    </citation>
    <scope>NUCLEOTIDE SEQUENCE [LARGE SCALE GENOMIC DNA]</scope>
    <source>
        <strain evidence="10 11">Poly30</strain>
    </source>
</reference>
<evidence type="ECO:0000256" key="7">
    <source>
        <dbReference type="SAM" id="Phobius"/>
    </source>
</evidence>
<feature type="domain" description="Amino acid permease/ SLC12A" evidence="8">
    <location>
        <begin position="18"/>
        <end position="463"/>
    </location>
</feature>
<feature type="domain" description="SLC12A transporter C-terminal" evidence="9">
    <location>
        <begin position="601"/>
        <end position="673"/>
    </location>
</feature>
<comment type="subcellular location">
    <subcellularLocation>
        <location evidence="1">Membrane</location>
        <topology evidence="1">Multi-pass membrane protein</topology>
    </subcellularLocation>
</comment>
<keyword evidence="5 7" id="KW-1133">Transmembrane helix</keyword>
<keyword evidence="6 7" id="KW-0472">Membrane</keyword>
<dbReference type="Gene3D" id="1.20.1740.10">
    <property type="entry name" value="Amino acid/polyamine transporter I"/>
    <property type="match status" value="1"/>
</dbReference>
<dbReference type="Proteomes" id="UP000320390">
    <property type="component" value="Chromosome"/>
</dbReference>
<evidence type="ECO:0000256" key="2">
    <source>
        <dbReference type="ARBA" id="ARBA00010593"/>
    </source>
</evidence>
<feature type="transmembrane region" description="Helical" evidence="7">
    <location>
        <begin position="270"/>
        <end position="298"/>
    </location>
</feature>
<feature type="transmembrane region" description="Helical" evidence="7">
    <location>
        <begin position="197"/>
        <end position="218"/>
    </location>
</feature>
<dbReference type="Pfam" id="PF03522">
    <property type="entry name" value="SLC12"/>
    <property type="match status" value="2"/>
</dbReference>
<sequence length="733" mass="79322">MAQSRESSSGRFGTFGGVFTPCTLTILGVIMFLRFGQVVGNAGVLATLGIVALSKAITTMTAFSVSAIATNTRVKGGGAYFMISRSLGVESGGSIGVVFFLAQAISVAMYVIGFTEAFTATFPAFAPHRESVASTINLLVFLCVFIGAGWTIKLQYGILAILLLSIASFAVGAIGSFDPSTLSENLGTGFLEGQSFFTMFALFFPAATGIMAGANMSGDLRDPAKSIPRGTLASIAFTGLVYAGMALLLGGSEPRITLQTDNMVVREVAAFGPLITAGIFAATLSSAIGSMMGAPRILQALARDRIFRRLNPFAQGSGATNEPRRAVVATFVIAELGILVGDLDLIAPIITMFFMVTYGYLNLATFQESYTRNPSYRPTFKWTHWTIALLGAVSCALVMLLIAPLWALAAVALMAMLHRYIGRRQIRSTWGDVRSGAAFERARKELQRLEEESYHPKNWRPSILAFSGGAGARVELAVFGHWLCAGRGILSLAQVITGDVENLVERRLAQEKALRRFIQEEGLEAFPAVVVSPDRNRGIEALAQCHGLGAFRPNTILVGWSSDPEQAEERLETLRTIRNLGYSILMLSTKNTEDSDPREVPDGTIDVWWRGKENGPLMVMLAHLLVQNEEWRDHKIRLLRVVSSESGVEESERHLRELLGTARIRAEAKAIVSEDPLGAIRETSRNAAIVMMGFRLPEHGENASYLTESTNHMLHKLGTVFLVHSAGNVALDA</sequence>
<evidence type="ECO:0000256" key="4">
    <source>
        <dbReference type="ARBA" id="ARBA00022692"/>
    </source>
</evidence>
<feature type="transmembrane region" description="Helical" evidence="7">
    <location>
        <begin position="91"/>
        <end position="112"/>
    </location>
</feature>
<dbReference type="PANTHER" id="PTHR11827">
    <property type="entry name" value="SOLUTE CARRIER FAMILY 12, CATION COTRANSPORTERS"/>
    <property type="match status" value="1"/>
</dbReference>
<evidence type="ECO:0000256" key="1">
    <source>
        <dbReference type="ARBA" id="ARBA00004141"/>
    </source>
</evidence>
<evidence type="ECO:0000259" key="9">
    <source>
        <dbReference type="Pfam" id="PF03522"/>
    </source>
</evidence>